<keyword evidence="5 6" id="KW-0472">Membrane</keyword>
<evidence type="ECO:0000256" key="4">
    <source>
        <dbReference type="ARBA" id="ARBA00022989"/>
    </source>
</evidence>
<dbReference type="Pfam" id="PF00482">
    <property type="entry name" value="T2SSF"/>
    <property type="match status" value="1"/>
</dbReference>
<organism evidence="8 9">
    <name type="scientific">Celeribacter ethanolicus</name>
    <dbReference type="NCBI Taxonomy" id="1758178"/>
    <lineage>
        <taxon>Bacteria</taxon>
        <taxon>Pseudomonadati</taxon>
        <taxon>Pseudomonadota</taxon>
        <taxon>Alphaproteobacteria</taxon>
        <taxon>Rhodobacterales</taxon>
        <taxon>Roseobacteraceae</taxon>
        <taxon>Celeribacter</taxon>
    </lineage>
</organism>
<dbReference type="InterPro" id="IPR018076">
    <property type="entry name" value="T2SS_GspF_dom"/>
</dbReference>
<gene>
    <name evidence="8" type="ORF">CEW89_03015</name>
</gene>
<evidence type="ECO:0000256" key="3">
    <source>
        <dbReference type="ARBA" id="ARBA00022692"/>
    </source>
</evidence>
<feature type="domain" description="Type II secretion system protein GspF" evidence="7">
    <location>
        <begin position="176"/>
        <end position="304"/>
    </location>
</feature>
<dbReference type="EMBL" id="CP022196">
    <property type="protein sequence ID" value="ATG46627.1"/>
    <property type="molecule type" value="Genomic_DNA"/>
</dbReference>
<dbReference type="PANTHER" id="PTHR35007">
    <property type="entry name" value="INTEGRAL MEMBRANE PROTEIN-RELATED"/>
    <property type="match status" value="1"/>
</dbReference>
<evidence type="ECO:0000259" key="7">
    <source>
        <dbReference type="Pfam" id="PF00482"/>
    </source>
</evidence>
<keyword evidence="4 6" id="KW-1133">Transmembrane helix</keyword>
<dbReference type="STRING" id="1758178.GCA_001550095_01700"/>
<name>A0A291G8Z9_9RHOB</name>
<feature type="transmembrane region" description="Helical" evidence="6">
    <location>
        <begin position="104"/>
        <end position="126"/>
    </location>
</feature>
<evidence type="ECO:0000313" key="8">
    <source>
        <dbReference type="EMBL" id="ATG46627.1"/>
    </source>
</evidence>
<keyword evidence="2" id="KW-1003">Cell membrane</keyword>
<reference evidence="8 9" key="1">
    <citation type="submission" date="2017-06" db="EMBL/GenBank/DDBJ databases">
        <title>Celeribacter sp. TSPH2 complete genome sequence.</title>
        <authorList>
            <person name="Woo J.-H."/>
            <person name="Kim H.-S."/>
        </authorList>
    </citation>
    <scope>NUCLEOTIDE SEQUENCE [LARGE SCALE GENOMIC DNA]</scope>
    <source>
        <strain evidence="8 9">TSPH2</strain>
    </source>
</reference>
<evidence type="ECO:0000313" key="9">
    <source>
        <dbReference type="Proteomes" id="UP000217935"/>
    </source>
</evidence>
<dbReference type="OrthoDB" id="9810662at2"/>
<feature type="transmembrane region" description="Helical" evidence="6">
    <location>
        <begin position="6"/>
        <end position="25"/>
    </location>
</feature>
<dbReference type="GO" id="GO:0005886">
    <property type="term" value="C:plasma membrane"/>
    <property type="evidence" value="ECO:0007669"/>
    <property type="project" value="UniProtKB-SubCell"/>
</dbReference>
<sequence length="322" mass="35624">MERFFLLLLVFAALGLLQVLFWGLWDARARRARLQRTIARNAQGASSIAFAPPVANPMHKRLQDHLTRMAVATFERVSVVKGSEAEASDALLKAAGIRSRDAHLVYAFLKLVLPIAGVFLALFWLMFNADGGLNPLSVIIGVSGCALFFSRAPDAFLAMRRRKRLERVRRAFPDMLELLVIVSEAGLGPLPALRRVARELQVSCPDLSLELQQLVLELTVLPQRAEAWRNFEERLPLPEISVFANALVQAERYGTPFRGALRNLMQDTRSARLLQIEEKAGRLPALMTIPLIVFIMPALFVVLIGPAVLSILDNIMQGGAGG</sequence>
<evidence type="ECO:0000256" key="2">
    <source>
        <dbReference type="ARBA" id="ARBA00022475"/>
    </source>
</evidence>
<feature type="transmembrane region" description="Helical" evidence="6">
    <location>
        <begin position="289"/>
        <end position="312"/>
    </location>
</feature>
<keyword evidence="9" id="KW-1185">Reference proteome</keyword>
<comment type="subcellular location">
    <subcellularLocation>
        <location evidence="1">Cell membrane</location>
        <topology evidence="1">Multi-pass membrane protein</topology>
    </subcellularLocation>
</comment>
<proteinExistence type="predicted"/>
<dbReference type="AlphaFoldDB" id="A0A291G8Z9"/>
<evidence type="ECO:0000256" key="6">
    <source>
        <dbReference type="SAM" id="Phobius"/>
    </source>
</evidence>
<dbReference type="Proteomes" id="UP000217935">
    <property type="component" value="Chromosome"/>
</dbReference>
<evidence type="ECO:0000256" key="1">
    <source>
        <dbReference type="ARBA" id="ARBA00004651"/>
    </source>
</evidence>
<protein>
    <submittedName>
        <fullName evidence="8">Secretion system protein</fullName>
    </submittedName>
</protein>
<evidence type="ECO:0000256" key="5">
    <source>
        <dbReference type="ARBA" id="ARBA00023136"/>
    </source>
</evidence>
<accession>A0A291G8Z9</accession>
<dbReference type="PANTHER" id="PTHR35007:SF2">
    <property type="entry name" value="PILUS ASSEMBLE PROTEIN"/>
    <property type="match status" value="1"/>
</dbReference>
<keyword evidence="3 6" id="KW-0812">Transmembrane</keyword>
<feature type="transmembrane region" description="Helical" evidence="6">
    <location>
        <begin position="138"/>
        <end position="159"/>
    </location>
</feature>
<dbReference type="KEGG" id="ceh:CEW89_03015"/>